<name>A0A1I0F7V1_9GAMM</name>
<dbReference type="Proteomes" id="UP000198762">
    <property type="component" value="Unassembled WGS sequence"/>
</dbReference>
<dbReference type="EMBL" id="FOHZ01000012">
    <property type="protein sequence ID" value="SET53807.1"/>
    <property type="molecule type" value="Genomic_DNA"/>
</dbReference>
<gene>
    <name evidence="2" type="ORF">SAMN04487962_1123</name>
</gene>
<dbReference type="OrthoDB" id="9813383at2"/>
<dbReference type="Gene3D" id="3.40.50.880">
    <property type="match status" value="1"/>
</dbReference>
<accession>A0A1I0F7V1</accession>
<dbReference type="PANTHER" id="PTHR42695:SF5">
    <property type="entry name" value="GLUTAMINE AMIDOTRANSFERASE YLR126C-RELATED"/>
    <property type="match status" value="1"/>
</dbReference>
<dbReference type="CDD" id="cd01741">
    <property type="entry name" value="GATase1_1"/>
    <property type="match status" value="1"/>
</dbReference>
<dbReference type="PROSITE" id="PS51273">
    <property type="entry name" value="GATASE_TYPE_1"/>
    <property type="match status" value="1"/>
</dbReference>
<evidence type="ECO:0000313" key="2">
    <source>
        <dbReference type="EMBL" id="SET53807.1"/>
    </source>
</evidence>
<dbReference type="GO" id="GO:0005829">
    <property type="term" value="C:cytosol"/>
    <property type="evidence" value="ECO:0007669"/>
    <property type="project" value="TreeGrafter"/>
</dbReference>
<dbReference type="InterPro" id="IPR044992">
    <property type="entry name" value="ChyE-like"/>
</dbReference>
<dbReference type="PANTHER" id="PTHR42695">
    <property type="entry name" value="GLUTAMINE AMIDOTRANSFERASE YLR126C-RELATED"/>
    <property type="match status" value="1"/>
</dbReference>
<dbReference type="SUPFAM" id="SSF52317">
    <property type="entry name" value="Class I glutamine amidotransferase-like"/>
    <property type="match status" value="1"/>
</dbReference>
<organism evidence="2 3">
    <name type="scientific">Marinobacter segnicrescens</name>
    <dbReference type="NCBI Taxonomy" id="430453"/>
    <lineage>
        <taxon>Bacteria</taxon>
        <taxon>Pseudomonadati</taxon>
        <taxon>Pseudomonadota</taxon>
        <taxon>Gammaproteobacteria</taxon>
        <taxon>Pseudomonadales</taxon>
        <taxon>Marinobacteraceae</taxon>
        <taxon>Marinobacter</taxon>
    </lineage>
</organism>
<protein>
    <submittedName>
        <fullName evidence="2">GMP synthase (Glutamine-hydrolysing)</fullName>
    </submittedName>
</protein>
<dbReference type="RefSeq" id="WP_091852565.1">
    <property type="nucleotide sequence ID" value="NZ_FOHZ01000012.1"/>
</dbReference>
<keyword evidence="3" id="KW-1185">Reference proteome</keyword>
<evidence type="ECO:0000313" key="3">
    <source>
        <dbReference type="Proteomes" id="UP000198762"/>
    </source>
</evidence>
<dbReference type="Pfam" id="PF00117">
    <property type="entry name" value="GATase"/>
    <property type="match status" value="1"/>
</dbReference>
<dbReference type="NCBIfam" id="NF006562">
    <property type="entry name" value="PRK09065.1"/>
    <property type="match status" value="1"/>
</dbReference>
<dbReference type="AlphaFoldDB" id="A0A1I0F7V1"/>
<reference evidence="3" key="1">
    <citation type="submission" date="2016-10" db="EMBL/GenBank/DDBJ databases">
        <authorList>
            <person name="Varghese N."/>
            <person name="Submissions S."/>
        </authorList>
    </citation>
    <scope>NUCLEOTIDE SEQUENCE [LARGE SCALE GENOMIC DNA]</scope>
    <source>
        <strain evidence="3">CGMCC 1.6489</strain>
    </source>
</reference>
<feature type="domain" description="Glutamine amidotransferase" evidence="1">
    <location>
        <begin position="51"/>
        <end position="189"/>
    </location>
</feature>
<sequence length="255" mass="27728">MPKILILKTGSTYPDIQRTAGDFDRWFCARLEYKQQVVVADVTREPPPGTPSDWQGVLVTGSPSMVTDREGWSEQTAEWLREAVRLQVPVLGVCYGHQLLAQALGGRVGFRAQGRESGTFEVALTEAGRQDPLLGGLSSPFPAHLTHAQSVLALPPGAVLLANSEGEPHQAFRVGANIWGVQFHPEFSDAIMTAYLKTQAPRLAEEGQDPQYLLNAVRETPEAASLIARFEAYAYARDRDAPAPEDSAGIAQGTY</sequence>
<dbReference type="STRING" id="430453.SAMN04487962_1123"/>
<evidence type="ECO:0000259" key="1">
    <source>
        <dbReference type="Pfam" id="PF00117"/>
    </source>
</evidence>
<dbReference type="InterPro" id="IPR017926">
    <property type="entry name" value="GATASE"/>
</dbReference>
<dbReference type="InterPro" id="IPR029062">
    <property type="entry name" value="Class_I_gatase-like"/>
</dbReference>
<proteinExistence type="predicted"/>